<protein>
    <submittedName>
        <fullName evidence="1">Uncharacterized protein</fullName>
    </submittedName>
</protein>
<dbReference type="Proteomes" id="UP000001075">
    <property type="component" value="Unassembled WGS sequence"/>
</dbReference>
<evidence type="ECO:0000313" key="1">
    <source>
        <dbReference type="EMBL" id="EGW02522.1"/>
    </source>
</evidence>
<dbReference type="AlphaFoldDB" id="G3H6W9"/>
<proteinExistence type="predicted"/>
<sequence length="56" mass="6279">MAESTNTAALHQGLECNEEKPLLQRWHWPCGGTARPPVGQRRTLHPACVTLLEILF</sequence>
<dbReference type="EMBL" id="JH000182">
    <property type="protein sequence ID" value="EGW02522.1"/>
    <property type="molecule type" value="Genomic_DNA"/>
</dbReference>
<name>G3H6W9_CRIGR</name>
<evidence type="ECO:0000313" key="2">
    <source>
        <dbReference type="Proteomes" id="UP000001075"/>
    </source>
</evidence>
<reference evidence="2" key="1">
    <citation type="journal article" date="2011" name="Nat. Biotechnol.">
        <title>The genomic sequence of the Chinese hamster ovary (CHO)-K1 cell line.</title>
        <authorList>
            <person name="Xu X."/>
            <person name="Nagarajan H."/>
            <person name="Lewis N.E."/>
            <person name="Pan S."/>
            <person name="Cai Z."/>
            <person name="Liu X."/>
            <person name="Chen W."/>
            <person name="Xie M."/>
            <person name="Wang W."/>
            <person name="Hammond S."/>
            <person name="Andersen M.R."/>
            <person name="Neff N."/>
            <person name="Passarelli B."/>
            <person name="Koh W."/>
            <person name="Fan H.C."/>
            <person name="Wang J."/>
            <person name="Gui Y."/>
            <person name="Lee K.H."/>
            <person name="Betenbaugh M.J."/>
            <person name="Quake S.R."/>
            <person name="Famili I."/>
            <person name="Palsson B.O."/>
            <person name="Wang J."/>
        </authorList>
    </citation>
    <scope>NUCLEOTIDE SEQUENCE [LARGE SCALE GENOMIC DNA]</scope>
    <source>
        <strain evidence="2">CHO K1 cell line</strain>
    </source>
</reference>
<accession>G3H6W9</accession>
<gene>
    <name evidence="1" type="ORF">I79_006089</name>
</gene>
<dbReference type="InParanoid" id="G3H6W9"/>
<organism evidence="1 2">
    <name type="scientific">Cricetulus griseus</name>
    <name type="common">Chinese hamster</name>
    <name type="synonym">Cricetulus barabensis griseus</name>
    <dbReference type="NCBI Taxonomy" id="10029"/>
    <lineage>
        <taxon>Eukaryota</taxon>
        <taxon>Metazoa</taxon>
        <taxon>Chordata</taxon>
        <taxon>Craniata</taxon>
        <taxon>Vertebrata</taxon>
        <taxon>Euteleostomi</taxon>
        <taxon>Mammalia</taxon>
        <taxon>Eutheria</taxon>
        <taxon>Euarchontoglires</taxon>
        <taxon>Glires</taxon>
        <taxon>Rodentia</taxon>
        <taxon>Myomorpha</taxon>
        <taxon>Muroidea</taxon>
        <taxon>Cricetidae</taxon>
        <taxon>Cricetinae</taxon>
        <taxon>Cricetulus</taxon>
    </lineage>
</organism>